<gene>
    <name evidence="2" type="ORF">IM811_013815</name>
</gene>
<organism evidence="2 3">
    <name type="scientific">Bionectria ochroleuca</name>
    <name type="common">Gliocladium roseum</name>
    <dbReference type="NCBI Taxonomy" id="29856"/>
    <lineage>
        <taxon>Eukaryota</taxon>
        <taxon>Fungi</taxon>
        <taxon>Dikarya</taxon>
        <taxon>Ascomycota</taxon>
        <taxon>Pezizomycotina</taxon>
        <taxon>Sordariomycetes</taxon>
        <taxon>Hypocreomycetidae</taxon>
        <taxon>Hypocreales</taxon>
        <taxon>Bionectriaceae</taxon>
        <taxon>Clonostachys</taxon>
    </lineage>
</organism>
<dbReference type="Proteomes" id="UP000616885">
    <property type="component" value="Unassembled WGS sequence"/>
</dbReference>
<sequence>MPSQAKPKAKAGRRIPKSTGGTRLRLCCPNKRKKTTDQQIAMAPFSVARYRLAVVDCGCCTTSLPLGRASAGDFSAAGRLGTLKPITALCHLQCSSTANHDAAPPPRAPI</sequence>
<feature type="region of interest" description="Disordered" evidence="1">
    <location>
        <begin position="1"/>
        <end position="26"/>
    </location>
</feature>
<accession>A0A8H7NA66</accession>
<comment type="caution">
    <text evidence="2">The sequence shown here is derived from an EMBL/GenBank/DDBJ whole genome shotgun (WGS) entry which is preliminary data.</text>
</comment>
<proteinExistence type="predicted"/>
<reference evidence="2" key="1">
    <citation type="submission" date="2020-10" db="EMBL/GenBank/DDBJ databases">
        <title>High-Quality Genome Resource of Clonostachys rosea strain S41 by Oxford Nanopore Long-Read Sequencing.</title>
        <authorList>
            <person name="Wang H."/>
        </authorList>
    </citation>
    <scope>NUCLEOTIDE SEQUENCE</scope>
    <source>
        <strain evidence="2">S41</strain>
    </source>
</reference>
<evidence type="ECO:0000313" key="2">
    <source>
        <dbReference type="EMBL" id="KAF9752021.1"/>
    </source>
</evidence>
<dbReference type="EMBL" id="JADCTT010000005">
    <property type="protein sequence ID" value="KAF9752021.1"/>
    <property type="molecule type" value="Genomic_DNA"/>
</dbReference>
<evidence type="ECO:0000256" key="1">
    <source>
        <dbReference type="SAM" id="MobiDB-lite"/>
    </source>
</evidence>
<evidence type="ECO:0000313" key="3">
    <source>
        <dbReference type="Proteomes" id="UP000616885"/>
    </source>
</evidence>
<name>A0A8H7NA66_BIOOC</name>
<protein>
    <submittedName>
        <fullName evidence="2">Uncharacterized protein</fullName>
    </submittedName>
</protein>
<dbReference type="AlphaFoldDB" id="A0A8H7NA66"/>
<feature type="compositionally biased region" description="Basic residues" evidence="1">
    <location>
        <begin position="7"/>
        <end position="16"/>
    </location>
</feature>